<reference evidence="1 2" key="1">
    <citation type="journal article" date="2023" name="Antonie Van Leeuwenhoek">
        <title>Mesoterricola silvestris gen. nov., sp. nov., Mesoterricola sediminis sp. nov., Geothrix oryzae sp. nov., Geothrix edaphica sp. nov., Geothrix rubra sp. nov., and Geothrix limicola sp. nov., six novel members of Acidobacteriota isolated from soils.</title>
        <authorList>
            <person name="Itoh H."/>
            <person name="Sugisawa Y."/>
            <person name="Mise K."/>
            <person name="Xu Z."/>
            <person name="Kuniyasu M."/>
            <person name="Ushijima N."/>
            <person name="Kawano K."/>
            <person name="Kobayashi E."/>
            <person name="Shiratori Y."/>
            <person name="Masuda Y."/>
            <person name="Senoo K."/>
        </authorList>
    </citation>
    <scope>NUCLEOTIDE SEQUENCE [LARGE SCALE GENOMIC DNA]</scope>
    <source>
        <strain evidence="1 2">Red803</strain>
    </source>
</reference>
<proteinExistence type="predicted"/>
<dbReference type="Gene3D" id="3.40.50.1240">
    <property type="entry name" value="Phosphoglycerate mutase-like"/>
    <property type="match status" value="1"/>
</dbReference>
<dbReference type="SMART" id="SM00855">
    <property type="entry name" value="PGAM"/>
    <property type="match status" value="1"/>
</dbReference>
<dbReference type="Pfam" id="PF00300">
    <property type="entry name" value="His_Phos_1"/>
    <property type="match status" value="1"/>
</dbReference>
<protein>
    <submittedName>
        <fullName evidence="1">Alpha-ribazole phosphatase</fullName>
    </submittedName>
</protein>
<keyword evidence="2" id="KW-1185">Reference proteome</keyword>
<organism evidence="1 2">
    <name type="scientific">Geothrix rubra</name>
    <dbReference type="NCBI Taxonomy" id="2927977"/>
    <lineage>
        <taxon>Bacteria</taxon>
        <taxon>Pseudomonadati</taxon>
        <taxon>Acidobacteriota</taxon>
        <taxon>Holophagae</taxon>
        <taxon>Holophagales</taxon>
        <taxon>Holophagaceae</taxon>
        <taxon>Geothrix</taxon>
    </lineage>
</organism>
<dbReference type="InterPro" id="IPR029033">
    <property type="entry name" value="His_PPase_superfam"/>
</dbReference>
<comment type="caution">
    <text evidence="1">The sequence shown here is derived from an EMBL/GenBank/DDBJ whole genome shotgun (WGS) entry which is preliminary data.</text>
</comment>
<name>A0ABQ5Q2M7_9BACT</name>
<dbReference type="RefSeq" id="WP_285722482.1">
    <property type="nucleotide sequence ID" value="NZ_BSDD01000001.1"/>
</dbReference>
<dbReference type="InterPro" id="IPR013078">
    <property type="entry name" value="His_Pase_superF_clade-1"/>
</dbReference>
<dbReference type="InterPro" id="IPR050275">
    <property type="entry name" value="PGM_Phosphatase"/>
</dbReference>
<dbReference type="CDD" id="cd07067">
    <property type="entry name" value="HP_PGM_like"/>
    <property type="match status" value="1"/>
</dbReference>
<dbReference type="PANTHER" id="PTHR48100">
    <property type="entry name" value="BROAD-SPECIFICITY PHOSPHATASE YOR283W-RELATED"/>
    <property type="match status" value="1"/>
</dbReference>
<evidence type="ECO:0000313" key="1">
    <source>
        <dbReference type="EMBL" id="GLH68852.1"/>
    </source>
</evidence>
<gene>
    <name evidence="1" type="ORF">GETHPA_03850</name>
</gene>
<dbReference type="PANTHER" id="PTHR48100:SF44">
    <property type="entry name" value="PHOSPHATASE C1620.13-RELATED"/>
    <property type="match status" value="1"/>
</dbReference>
<dbReference type="SUPFAM" id="SSF53254">
    <property type="entry name" value="Phosphoglycerate mutase-like"/>
    <property type="match status" value="1"/>
</dbReference>
<dbReference type="Proteomes" id="UP001165089">
    <property type="component" value="Unassembled WGS sequence"/>
</dbReference>
<dbReference type="EMBL" id="BSDD01000001">
    <property type="protein sequence ID" value="GLH68852.1"/>
    <property type="molecule type" value="Genomic_DNA"/>
</dbReference>
<evidence type="ECO:0000313" key="2">
    <source>
        <dbReference type="Proteomes" id="UP001165089"/>
    </source>
</evidence>
<accession>A0ABQ5Q2M7</accession>
<sequence>MRTTISTLRHARTAYNDERRYAGTIDVPLSDQGRREACRAAAHLRGHPYDAIVASRLRRARETAEYFAADGIPIVQTRLCNERCFGIMEGLTWDEVQGLDPPVLMIPVGGELHTVNPKQGEPFEDLWQRARKFRRFLFRRFSGRNVLVISHGVFLQLFHGLLRGTNCIESLALVPANLELRQFEFSGDCLVDEKAVNLSHEREEPW</sequence>